<dbReference type="GO" id="GO:0009773">
    <property type="term" value="P:photosynthetic electron transport in photosystem I"/>
    <property type="evidence" value="ECO:0007669"/>
    <property type="project" value="InterPro"/>
</dbReference>
<evidence type="ECO:0000256" key="1">
    <source>
        <dbReference type="SAM" id="Phobius"/>
    </source>
</evidence>
<dbReference type="RefSeq" id="XP_010920572.1">
    <property type="nucleotide sequence ID" value="XM_010922270.2"/>
</dbReference>
<dbReference type="InterPro" id="IPR039987">
    <property type="entry name" value="PGRL1"/>
</dbReference>
<keyword evidence="1" id="KW-1133">Transmembrane helix</keyword>
<dbReference type="GO" id="GO:0009535">
    <property type="term" value="C:chloroplast thylakoid membrane"/>
    <property type="evidence" value="ECO:0007669"/>
    <property type="project" value="InterPro"/>
</dbReference>
<keyword evidence="1" id="KW-0472">Membrane</keyword>
<dbReference type="InParanoid" id="A0A6I9R518"/>
<accession>A0A6I9R518</accession>
<dbReference type="OrthoDB" id="567232at2759"/>
<feature type="transmembrane region" description="Helical" evidence="1">
    <location>
        <begin position="173"/>
        <end position="193"/>
    </location>
</feature>
<feature type="transmembrane region" description="Helical" evidence="1">
    <location>
        <begin position="129"/>
        <end position="153"/>
    </location>
</feature>
<keyword evidence="2" id="KW-1185">Reference proteome</keyword>
<organism evidence="2 3">
    <name type="scientific">Elaeis guineensis var. tenera</name>
    <name type="common">Oil palm</name>
    <dbReference type="NCBI Taxonomy" id="51953"/>
    <lineage>
        <taxon>Eukaryota</taxon>
        <taxon>Viridiplantae</taxon>
        <taxon>Streptophyta</taxon>
        <taxon>Embryophyta</taxon>
        <taxon>Tracheophyta</taxon>
        <taxon>Spermatophyta</taxon>
        <taxon>Magnoliopsida</taxon>
        <taxon>Liliopsida</taxon>
        <taxon>Arecaceae</taxon>
        <taxon>Arecoideae</taxon>
        <taxon>Cocoseae</taxon>
        <taxon>Elaeidinae</taxon>
        <taxon>Elaeis</taxon>
    </lineage>
</organism>
<proteinExistence type="predicted"/>
<evidence type="ECO:0000313" key="2">
    <source>
        <dbReference type="Proteomes" id="UP000504607"/>
    </source>
</evidence>
<reference evidence="3" key="1">
    <citation type="submission" date="2025-08" db="UniProtKB">
        <authorList>
            <consortium name="RefSeq"/>
        </authorList>
    </citation>
    <scope>IDENTIFICATION</scope>
</reference>
<dbReference type="GO" id="GO:0016730">
    <property type="term" value="F:oxidoreductase activity, acting on iron-sulfur proteins as donors"/>
    <property type="evidence" value="ECO:0007669"/>
    <property type="project" value="InterPro"/>
</dbReference>
<dbReference type="Proteomes" id="UP000504607">
    <property type="component" value="Chromosome 5"/>
</dbReference>
<evidence type="ECO:0000313" key="3">
    <source>
        <dbReference type="RefSeq" id="XP_010920572.1"/>
    </source>
</evidence>
<dbReference type="PANTHER" id="PTHR31032:SF2">
    <property type="entry name" value="PGR5-LIKE A PROTEIN"/>
    <property type="match status" value="1"/>
</dbReference>
<name>A0A6I9R518_ELAGV</name>
<protein>
    <submittedName>
        <fullName evidence="3">Uncharacterized protein LOC105044391</fullName>
    </submittedName>
</protein>
<gene>
    <name evidence="3" type="primary">LOC105044391</name>
</gene>
<dbReference type="GeneID" id="105044391"/>
<sequence length="335" mass="37586">MPSSAAVLHVRPSPFFSSRDRLQQHRALSDRRASAPGATLAAEGPSCLFVGPIETASKEMLEALYQQARDSYYSGNPLIIDDMFDKVELKLRLYGSKSVVKYPRCSLRRQSTYADAEEDPSQVFALASVWILLLVFGASAFLVPTIYTISLALKDASDPTDFLYNGRSSFESLTMLNAILFMGLGYLIGYPVASASVQALQGLWRNDLVALKGSCPNCGEEVFAFVRAGKSKQQPHCAECHVCESDLEFRTKVEQSISRPDRRWVYGRVYLVPQTFAKDRRSILYFDLASFMKIHHRFLLRFLMKLQSVKTEEGLLGLVGKMFVRIPILTRALIL</sequence>
<dbReference type="PANTHER" id="PTHR31032">
    <property type="entry name" value="PGR5-LIKE PROTEIN 1B, CHLOROPLASTIC"/>
    <property type="match status" value="1"/>
</dbReference>
<dbReference type="AlphaFoldDB" id="A0A6I9R518"/>
<keyword evidence="1" id="KW-0812">Transmembrane</keyword>
<dbReference type="KEGG" id="egu:105044391"/>